<dbReference type="EMBL" id="CAEMXZ010000211">
    <property type="protein sequence ID" value="CAB4324750.1"/>
    <property type="molecule type" value="Genomic_DNA"/>
</dbReference>
<dbReference type="SUPFAM" id="SSF52980">
    <property type="entry name" value="Restriction endonuclease-like"/>
    <property type="match status" value="1"/>
</dbReference>
<proteinExistence type="predicted"/>
<evidence type="ECO:0000313" key="1">
    <source>
        <dbReference type="EMBL" id="CAB4324750.1"/>
    </source>
</evidence>
<sequence length="84" mass="10007">MFPRQKIAIFIDGCFWHRCPEHYTSPKANSAFWAEKAARNVELYHETNKRLEELGWTVLRFWEHQDLAGEPVHRVIEVLRLAES</sequence>
<dbReference type="AlphaFoldDB" id="A0A6J5YF41"/>
<accession>A0A6J5YF41</accession>
<protein>
    <submittedName>
        <fullName evidence="1">Unannotated protein</fullName>
    </submittedName>
</protein>
<name>A0A6J5YF41_9ZZZZ</name>
<organism evidence="1">
    <name type="scientific">freshwater metagenome</name>
    <dbReference type="NCBI Taxonomy" id="449393"/>
    <lineage>
        <taxon>unclassified sequences</taxon>
        <taxon>metagenomes</taxon>
        <taxon>ecological metagenomes</taxon>
    </lineage>
</organism>
<dbReference type="InterPro" id="IPR011335">
    <property type="entry name" value="Restrct_endonuc-II-like"/>
</dbReference>
<gene>
    <name evidence="1" type="ORF">UFOPK1392_02526</name>
</gene>
<dbReference type="Gene3D" id="3.40.960.10">
    <property type="entry name" value="VSR Endonuclease"/>
    <property type="match status" value="1"/>
</dbReference>
<reference evidence="1" key="1">
    <citation type="submission" date="2020-05" db="EMBL/GenBank/DDBJ databases">
        <authorList>
            <person name="Chiriac C."/>
            <person name="Salcher M."/>
            <person name="Ghai R."/>
            <person name="Kavagutti S V."/>
        </authorList>
    </citation>
    <scope>NUCLEOTIDE SEQUENCE</scope>
</reference>